<dbReference type="OMA" id="NTTMWDD"/>
<comment type="subcellular location">
    <subcellularLocation>
        <location evidence="2">Cytoplasm</location>
    </subcellularLocation>
    <subcellularLocation>
        <location evidence="1">Nucleus</location>
    </subcellularLocation>
</comment>
<dbReference type="InterPro" id="IPR008728">
    <property type="entry name" value="Elongator_complex_protein_4"/>
</dbReference>
<name>A0A8C4R2V5_EPTBU</name>
<keyword evidence="12" id="KW-1185">Reference proteome</keyword>
<evidence type="ECO:0000256" key="3">
    <source>
        <dbReference type="ARBA" id="ARBA00005043"/>
    </source>
</evidence>
<dbReference type="GO" id="GO:0002098">
    <property type="term" value="P:tRNA wobble uridine modification"/>
    <property type="evidence" value="ECO:0007669"/>
    <property type="project" value="InterPro"/>
</dbReference>
<dbReference type="Proteomes" id="UP000694388">
    <property type="component" value="Unplaced"/>
</dbReference>
<dbReference type="PANTHER" id="PTHR12896">
    <property type="entry name" value="PAX6 NEIGHBOR PROTEIN PAXNEB"/>
    <property type="match status" value="1"/>
</dbReference>
<sequence>MAAPGRTSFQKSRIKIAQIPGTRPSLQNSQLLVSTGVPSLDYLLGGGLAVGTLLLIEEDAFGNYSRVLLKYFLAEGVVSHHGLFVASVDLHPDEICQSLPAVILEEPLAQGDRNAPQFGRSCAQPQVEPPTPVQTLSTEKEEMRIAWRYQNLPKVQNALRSDTRFGHNYDFSHTMEKERLQAIPCCTFYPPDLSISSGSSTLDTSALYQPLLRAIHSCVLDGGYDGSQGQPKNVLRLGLLSLGTGLWGDGVVCSKDPSATAPLTRFLLALRAVLRSSLSVALVTVPAHLFQSAAALRRVRHLSDYVLTLQSFVGSGMDANPLYHDYHGLLHVNKTPRLNSFVPVVPDVQDLAFKLRRKKFTIERLHLPPDLSDAPSRLTKAPSLAQSTLAGFSCSSGQSHLDF</sequence>
<feature type="region of interest" description="Disordered" evidence="10">
    <location>
        <begin position="114"/>
        <end position="137"/>
    </location>
</feature>
<evidence type="ECO:0000256" key="10">
    <source>
        <dbReference type="SAM" id="MobiDB-lite"/>
    </source>
</evidence>
<dbReference type="AlphaFoldDB" id="A0A8C4R2V5"/>
<dbReference type="GO" id="GO:0005737">
    <property type="term" value="C:cytoplasm"/>
    <property type="evidence" value="ECO:0007669"/>
    <property type="project" value="UniProtKB-SubCell"/>
</dbReference>
<keyword evidence="8" id="KW-0539">Nucleus</keyword>
<dbReference type="GeneTree" id="ENSGT00390000001443"/>
<evidence type="ECO:0000256" key="5">
    <source>
        <dbReference type="ARBA" id="ARBA00020265"/>
    </source>
</evidence>
<evidence type="ECO:0000256" key="7">
    <source>
        <dbReference type="ARBA" id="ARBA00022694"/>
    </source>
</evidence>
<reference evidence="11" key="2">
    <citation type="submission" date="2025-09" db="UniProtKB">
        <authorList>
            <consortium name="Ensembl"/>
        </authorList>
    </citation>
    <scope>IDENTIFICATION</scope>
</reference>
<evidence type="ECO:0000256" key="6">
    <source>
        <dbReference type="ARBA" id="ARBA00022490"/>
    </source>
</evidence>
<evidence type="ECO:0000256" key="1">
    <source>
        <dbReference type="ARBA" id="ARBA00004123"/>
    </source>
</evidence>
<proteinExistence type="inferred from homology"/>
<comment type="pathway">
    <text evidence="3">tRNA modification; 5-methoxycarbonylmethyl-2-thiouridine-tRNA biosynthesis.</text>
</comment>
<reference evidence="11" key="1">
    <citation type="submission" date="2025-08" db="UniProtKB">
        <authorList>
            <consortium name="Ensembl"/>
        </authorList>
    </citation>
    <scope>IDENTIFICATION</scope>
</reference>
<dbReference type="PANTHER" id="PTHR12896:SF1">
    <property type="entry name" value="ELONGATOR COMPLEX PROTEIN 4"/>
    <property type="match status" value="1"/>
</dbReference>
<evidence type="ECO:0000313" key="12">
    <source>
        <dbReference type="Proteomes" id="UP000694388"/>
    </source>
</evidence>
<evidence type="ECO:0000256" key="8">
    <source>
        <dbReference type="ARBA" id="ARBA00023242"/>
    </source>
</evidence>
<dbReference type="GO" id="GO:0033588">
    <property type="term" value="C:elongator holoenzyme complex"/>
    <property type="evidence" value="ECO:0007669"/>
    <property type="project" value="InterPro"/>
</dbReference>
<evidence type="ECO:0000256" key="2">
    <source>
        <dbReference type="ARBA" id="ARBA00004496"/>
    </source>
</evidence>
<dbReference type="CDD" id="cd19494">
    <property type="entry name" value="Elp4"/>
    <property type="match status" value="1"/>
</dbReference>
<dbReference type="Ensembl" id="ENSEBUT00000024927.1">
    <property type="protein sequence ID" value="ENSEBUP00000024351.1"/>
    <property type="gene ID" value="ENSEBUG00000015011.1"/>
</dbReference>
<keyword evidence="6" id="KW-0963">Cytoplasm</keyword>
<comment type="similarity">
    <text evidence="4">Belongs to the ELP4 family.</text>
</comment>
<dbReference type="InterPro" id="IPR027417">
    <property type="entry name" value="P-loop_NTPase"/>
</dbReference>
<dbReference type="UniPathway" id="UPA00988"/>
<organism evidence="11 12">
    <name type="scientific">Eptatretus burgeri</name>
    <name type="common">Inshore hagfish</name>
    <dbReference type="NCBI Taxonomy" id="7764"/>
    <lineage>
        <taxon>Eukaryota</taxon>
        <taxon>Metazoa</taxon>
        <taxon>Chordata</taxon>
        <taxon>Craniata</taxon>
        <taxon>Vertebrata</taxon>
        <taxon>Cyclostomata</taxon>
        <taxon>Myxini</taxon>
        <taxon>Myxiniformes</taxon>
        <taxon>Myxinidae</taxon>
        <taxon>Eptatretinae</taxon>
        <taxon>Eptatretus</taxon>
    </lineage>
</organism>
<evidence type="ECO:0000313" key="11">
    <source>
        <dbReference type="Ensembl" id="ENSEBUP00000024351.1"/>
    </source>
</evidence>
<evidence type="ECO:0000256" key="4">
    <source>
        <dbReference type="ARBA" id="ARBA00007573"/>
    </source>
</evidence>
<dbReference type="Pfam" id="PF05625">
    <property type="entry name" value="PAXNEB"/>
    <property type="match status" value="1"/>
</dbReference>
<comment type="function">
    <text evidence="9">Component of the elongator complex which is required for multiple tRNA modifications, including mcm5U (5-methoxycarbonylmethyl uridine), mcm5s2U (5-methoxycarbonylmethyl-2-thiouridine), and ncm5U (5-carbamoylmethyl uridine). The elongator complex catalyzes the formation of carboxymethyluridine in the wobble base at position 34 in tRNAs.</text>
</comment>
<keyword evidence="7" id="KW-0819">tRNA processing</keyword>
<dbReference type="GO" id="GO:0008023">
    <property type="term" value="C:transcription elongation factor complex"/>
    <property type="evidence" value="ECO:0007669"/>
    <property type="project" value="TreeGrafter"/>
</dbReference>
<protein>
    <recommendedName>
        <fullName evidence="5">Elongator complex protein 4</fullName>
    </recommendedName>
</protein>
<accession>A0A8C4R2V5</accession>
<evidence type="ECO:0000256" key="9">
    <source>
        <dbReference type="ARBA" id="ARBA00045238"/>
    </source>
</evidence>
<dbReference type="Gene3D" id="3.40.50.300">
    <property type="entry name" value="P-loop containing nucleotide triphosphate hydrolases"/>
    <property type="match status" value="1"/>
</dbReference>